<accession>A0A2V2BJJ5</accession>
<dbReference type="STRING" id="574096.HA38_07745"/>
<keyword evidence="3" id="KW-0769">Symport</keyword>
<feature type="transmembrane region" description="Helical" evidence="4">
    <location>
        <begin position="150"/>
        <end position="171"/>
    </location>
</feature>
<reference evidence="5 6" key="1">
    <citation type="submission" date="2018-05" db="EMBL/GenBank/DDBJ databases">
        <title>Genomic Encyclopedia of Type Strains, Phase IV (KMG-V): Genome sequencing to study the core and pangenomes of soil and plant-associated prokaryotes.</title>
        <authorList>
            <person name="Whitman W."/>
        </authorList>
    </citation>
    <scope>NUCLEOTIDE SEQUENCE [LARGE SCALE GENOMIC DNA]</scope>
    <source>
        <strain evidence="5 6">PNA 200-10</strain>
    </source>
</reference>
<feature type="transmembrane region" description="Helical" evidence="4">
    <location>
        <begin position="78"/>
        <end position="100"/>
    </location>
</feature>
<dbReference type="NCBIfam" id="NF007749">
    <property type="entry name" value="PRK10429.1"/>
    <property type="match status" value="1"/>
</dbReference>
<dbReference type="Proteomes" id="UP000245981">
    <property type="component" value="Unassembled WGS sequence"/>
</dbReference>
<feature type="transmembrane region" description="Helical" evidence="4">
    <location>
        <begin position="374"/>
        <end position="397"/>
    </location>
</feature>
<dbReference type="GO" id="GO:0008643">
    <property type="term" value="P:carbohydrate transport"/>
    <property type="evidence" value="ECO:0007669"/>
    <property type="project" value="InterPro"/>
</dbReference>
<feature type="transmembrane region" description="Helical" evidence="4">
    <location>
        <begin position="106"/>
        <end position="130"/>
    </location>
</feature>
<feature type="transmembrane region" description="Helical" evidence="4">
    <location>
        <begin position="12"/>
        <end position="31"/>
    </location>
</feature>
<dbReference type="SUPFAM" id="SSF103473">
    <property type="entry name" value="MFS general substrate transporter"/>
    <property type="match status" value="1"/>
</dbReference>
<dbReference type="Pfam" id="PF13347">
    <property type="entry name" value="MFS_2"/>
    <property type="match status" value="1"/>
</dbReference>
<dbReference type="InterPro" id="IPR036259">
    <property type="entry name" value="MFS_trans_sf"/>
</dbReference>
<feature type="transmembrane region" description="Helical" evidence="4">
    <location>
        <begin position="327"/>
        <end position="353"/>
    </location>
</feature>
<evidence type="ECO:0000256" key="3">
    <source>
        <dbReference type="ARBA" id="ARBA00022847"/>
    </source>
</evidence>
<dbReference type="EMBL" id="QGHF01000003">
    <property type="protein sequence ID" value="PWK98622.1"/>
    <property type="molecule type" value="Genomic_DNA"/>
</dbReference>
<dbReference type="GO" id="GO:0015293">
    <property type="term" value="F:symporter activity"/>
    <property type="evidence" value="ECO:0007669"/>
    <property type="project" value="UniProtKB-KW"/>
</dbReference>
<dbReference type="GO" id="GO:0005886">
    <property type="term" value="C:plasma membrane"/>
    <property type="evidence" value="ECO:0007669"/>
    <property type="project" value="TreeGrafter"/>
</dbReference>
<dbReference type="GO" id="GO:0006814">
    <property type="term" value="P:sodium ion transport"/>
    <property type="evidence" value="ECO:0007669"/>
    <property type="project" value="InterPro"/>
</dbReference>
<keyword evidence="4" id="KW-1133">Transmembrane helix</keyword>
<feature type="transmembrane region" description="Helical" evidence="4">
    <location>
        <begin position="409"/>
        <end position="432"/>
    </location>
</feature>
<dbReference type="PANTHER" id="PTHR11328:SF36">
    <property type="entry name" value="MELIBIOSE PERMEASE"/>
    <property type="match status" value="1"/>
</dbReference>
<feature type="transmembrane region" description="Helical" evidence="4">
    <location>
        <begin position="37"/>
        <end position="57"/>
    </location>
</feature>
<dbReference type="AlphaFoldDB" id="A0A2V2BJJ5"/>
<comment type="caution">
    <text evidence="5">The sequence shown here is derived from an EMBL/GenBank/DDBJ whole genome shotgun (WGS) entry which is preliminary data.</text>
</comment>
<feature type="transmembrane region" description="Helical" evidence="4">
    <location>
        <begin position="177"/>
        <end position="198"/>
    </location>
</feature>
<dbReference type="PANTHER" id="PTHR11328">
    <property type="entry name" value="MAJOR FACILITATOR SUPERFAMILY DOMAIN-CONTAINING PROTEIN"/>
    <property type="match status" value="1"/>
</dbReference>
<organism evidence="5 6">
    <name type="scientific">Pantoea allii</name>
    <dbReference type="NCBI Taxonomy" id="574096"/>
    <lineage>
        <taxon>Bacteria</taxon>
        <taxon>Pseudomonadati</taxon>
        <taxon>Pseudomonadota</taxon>
        <taxon>Gammaproteobacteria</taxon>
        <taxon>Enterobacterales</taxon>
        <taxon>Erwiniaceae</taxon>
        <taxon>Pantoea</taxon>
    </lineage>
</organism>
<dbReference type="OrthoDB" id="181905at2"/>
<dbReference type="InterPro" id="IPR039672">
    <property type="entry name" value="MFS_2"/>
</dbReference>
<dbReference type="Gene3D" id="1.20.1250.20">
    <property type="entry name" value="MFS general substrate transporter like domains"/>
    <property type="match status" value="1"/>
</dbReference>
<feature type="transmembrane region" description="Helical" evidence="4">
    <location>
        <begin position="270"/>
        <end position="290"/>
    </location>
</feature>
<dbReference type="NCBIfam" id="TIGR00792">
    <property type="entry name" value="gph"/>
    <property type="match status" value="1"/>
</dbReference>
<protein>
    <submittedName>
        <fullName evidence="5">Sugar (Glycoside-pentoside-hexuronide) transporter</fullName>
    </submittedName>
</protein>
<dbReference type="CDD" id="cd17332">
    <property type="entry name" value="MFS_MelB_like"/>
    <property type="match status" value="1"/>
</dbReference>
<keyword evidence="4" id="KW-0472">Membrane</keyword>
<evidence type="ECO:0000313" key="5">
    <source>
        <dbReference type="EMBL" id="PWK98622.1"/>
    </source>
</evidence>
<comment type="similarity">
    <text evidence="1">Belongs to the sodium:galactoside symporter (TC 2.A.2) family.</text>
</comment>
<evidence type="ECO:0000256" key="2">
    <source>
        <dbReference type="ARBA" id="ARBA00022448"/>
    </source>
</evidence>
<evidence type="ECO:0000256" key="4">
    <source>
        <dbReference type="SAM" id="Phobius"/>
    </source>
</evidence>
<keyword evidence="4" id="KW-0812">Transmembrane</keyword>
<dbReference type="InterPro" id="IPR001927">
    <property type="entry name" value="Na/Gal_symport"/>
</dbReference>
<evidence type="ECO:0000313" key="6">
    <source>
        <dbReference type="Proteomes" id="UP000245981"/>
    </source>
</evidence>
<gene>
    <name evidence="5" type="ORF">C7431_103392</name>
</gene>
<dbReference type="RefSeq" id="WP_109716985.1">
    <property type="nucleotide sequence ID" value="NZ_QGHF01000003.1"/>
</dbReference>
<feature type="transmembrane region" description="Helical" evidence="4">
    <location>
        <begin position="297"/>
        <end position="321"/>
    </location>
</feature>
<evidence type="ECO:0000256" key="1">
    <source>
        <dbReference type="ARBA" id="ARBA00009617"/>
    </source>
</evidence>
<feature type="transmembrane region" description="Helical" evidence="4">
    <location>
        <begin position="236"/>
        <end position="258"/>
    </location>
</feature>
<keyword evidence="2" id="KW-0813">Transport</keyword>
<proteinExistence type="inferred from homology"/>
<name>A0A2V2BJJ5_9GAMM</name>
<sequence length="472" mass="52432">MSISITTKLSYGFGAFGKDFAIGIVYMYLMYYYTDVVGLSVGVVGTLFLVARIWDAINDPIMGWIVNATRSRWGKFKPWIFVGTLANSLVLFLLFSAHLFEGTAQLVFVCVTYILWGMTYTIMDIPFWSLVPTITLDKREREELVPWPRFFASLASFVTAGIALPFVSYVGGDNRGLGFQMFTLVLIAFFIASMLVTLRNVHEVYSSTDDETTDGSRLGLKAIVALIYRNDQLSCLLGMALAYNVAANIITGFAIYYFTYVIGDAALFPYYLSYAGAANLVTLILFPKLVNILSRRILWAAASALPILSCGVLFAMALAGYHSTPLIVVAGILLNTGTALFWVLQVIMVADTVDYGEYKLHVRCESIAYSVQTMVVKGGSAFAAFFIAVVLGIIGYMPNIAQSQETLVGMQFIMIALPAVFFMLTLLLYFRFYRLNGDMLRKIQIHLLDKYRKPPTSEAIPVRSLAIPRSEP</sequence>